<dbReference type="CDD" id="cd00609">
    <property type="entry name" value="AAT_like"/>
    <property type="match status" value="1"/>
</dbReference>
<keyword evidence="13" id="KW-1185">Reference proteome</keyword>
<dbReference type="Proteomes" id="UP000449193">
    <property type="component" value="Unassembled WGS sequence"/>
</dbReference>
<dbReference type="EMBL" id="WMZR01000015">
    <property type="protein sequence ID" value="MTS52187.1"/>
    <property type="molecule type" value="Genomic_DNA"/>
</dbReference>
<sequence length="387" mass="42584">MKDFRARRWQQEDRNPMMTVFEKAGRYPDIIDLSIGDPDLKTPQKIIDLAFADAGAGHTKYTDPWGDPELREEIARFYAEEYGVALGEREIFVSTAGCVAMYLVMEAILDPGDEVLIFDPYFSAYATQVRLGGGVPVFVPCREADGWQPDMERAAQYLTPRTKALVINTPNNPTGVCYSRPTLEAVARFARKNDLLVVADDIYTSFCYSEPFLPVLTLPGMKERTVAINSFSKNFVMTGFRVGNIVAPEPIARAVKSINDSVVYSAPAPSQRAALHALRRRKELAAQIVPEFSARMAYGAQRIRELPGFTLSPAGGGIYLFPGVGPTGLTSAEACERILEEAHVLMLPGSAFGDAGEGYLRIACTVGLDKMEEAFGRMAQMPMLQGR</sequence>
<dbReference type="Proteomes" id="UP000472755">
    <property type="component" value="Unassembled WGS sequence"/>
</dbReference>
<dbReference type="Proteomes" id="UP000053433">
    <property type="component" value="Unassembled WGS sequence"/>
</dbReference>
<keyword evidence="5" id="KW-0663">Pyridoxal phosphate</keyword>
<evidence type="ECO:0000313" key="10">
    <source>
        <dbReference type="EMBL" id="MST91630.1"/>
    </source>
</evidence>
<dbReference type="Pfam" id="PF00155">
    <property type="entry name" value="Aminotran_1_2"/>
    <property type="match status" value="1"/>
</dbReference>
<dbReference type="InterPro" id="IPR004838">
    <property type="entry name" value="NHTrfase_class1_PyrdxlP-BS"/>
</dbReference>
<comment type="caution">
    <text evidence="8">The sequence shown here is derived from an EMBL/GenBank/DDBJ whole genome shotgun (WGS) entry which is preliminary data.</text>
</comment>
<dbReference type="GO" id="GO:0030170">
    <property type="term" value="F:pyridoxal phosphate binding"/>
    <property type="evidence" value="ECO:0007669"/>
    <property type="project" value="InterPro"/>
</dbReference>
<dbReference type="GeneID" id="42856605"/>
<evidence type="ECO:0000259" key="7">
    <source>
        <dbReference type="Pfam" id="PF00155"/>
    </source>
</evidence>
<evidence type="ECO:0000313" key="13">
    <source>
        <dbReference type="Proteomes" id="UP000032483"/>
    </source>
</evidence>
<accession>A0A0D8J0U7</accession>
<organism evidence="8 13">
    <name type="scientific">Ruthenibacterium lactatiformans</name>
    <dbReference type="NCBI Taxonomy" id="1550024"/>
    <lineage>
        <taxon>Bacteria</taxon>
        <taxon>Bacillati</taxon>
        <taxon>Bacillota</taxon>
        <taxon>Clostridia</taxon>
        <taxon>Eubacteriales</taxon>
        <taxon>Oscillospiraceae</taxon>
        <taxon>Ruthenibacterium</taxon>
    </lineage>
</organism>
<evidence type="ECO:0000313" key="14">
    <source>
        <dbReference type="Proteomes" id="UP000053433"/>
    </source>
</evidence>
<evidence type="ECO:0000313" key="16">
    <source>
        <dbReference type="Proteomes" id="UP000449193"/>
    </source>
</evidence>
<dbReference type="SUPFAM" id="SSF53383">
    <property type="entry name" value="PLP-dependent transferases"/>
    <property type="match status" value="1"/>
</dbReference>
<dbReference type="InterPro" id="IPR015424">
    <property type="entry name" value="PyrdxlP-dep_Trfase"/>
</dbReference>
<dbReference type="InterPro" id="IPR015421">
    <property type="entry name" value="PyrdxlP-dep_Trfase_major"/>
</dbReference>
<dbReference type="InterPro" id="IPR050596">
    <property type="entry name" value="AspAT/PAT-like"/>
</dbReference>
<evidence type="ECO:0000256" key="6">
    <source>
        <dbReference type="RuleBase" id="RU000481"/>
    </source>
</evidence>
<accession>A0A0W7TP24</accession>
<evidence type="ECO:0000313" key="9">
    <source>
        <dbReference type="EMBL" id="KUE75596.1"/>
    </source>
</evidence>
<dbReference type="PATRIC" id="fig|1550024.3.peg.1897"/>
<dbReference type="Gene3D" id="3.40.640.10">
    <property type="entry name" value="Type I PLP-dependent aspartate aminotransferase-like (Major domain)"/>
    <property type="match status" value="1"/>
</dbReference>
<dbReference type="GO" id="GO:0006520">
    <property type="term" value="P:amino acid metabolic process"/>
    <property type="evidence" value="ECO:0007669"/>
    <property type="project" value="InterPro"/>
</dbReference>
<keyword evidence="4 6" id="KW-0808">Transferase</keyword>
<protein>
    <recommendedName>
        <fullName evidence="6">Aminotransferase</fullName>
        <ecNumber evidence="6">2.6.1.-</ecNumber>
    </recommendedName>
</protein>
<evidence type="ECO:0000256" key="1">
    <source>
        <dbReference type="ARBA" id="ARBA00001933"/>
    </source>
</evidence>
<dbReference type="InterPro" id="IPR015422">
    <property type="entry name" value="PyrdxlP-dep_Trfase_small"/>
</dbReference>
<evidence type="ECO:0000256" key="4">
    <source>
        <dbReference type="ARBA" id="ARBA00022679"/>
    </source>
</evidence>
<dbReference type="GO" id="GO:0008483">
    <property type="term" value="F:transaminase activity"/>
    <property type="evidence" value="ECO:0007669"/>
    <property type="project" value="UniProtKB-KW"/>
</dbReference>
<dbReference type="AlphaFoldDB" id="A0A0D8J0U7"/>
<dbReference type="PROSITE" id="PS00105">
    <property type="entry name" value="AA_TRANSFER_CLASS_1"/>
    <property type="match status" value="1"/>
</dbReference>
<evidence type="ECO:0000313" key="17">
    <source>
        <dbReference type="Proteomes" id="UP000472755"/>
    </source>
</evidence>
<dbReference type="EMBL" id="WMZU01000002">
    <property type="protein sequence ID" value="MTS26169.1"/>
    <property type="molecule type" value="Genomic_DNA"/>
</dbReference>
<dbReference type="Proteomes" id="UP000032483">
    <property type="component" value="Unassembled WGS sequence"/>
</dbReference>
<evidence type="ECO:0000256" key="5">
    <source>
        <dbReference type="ARBA" id="ARBA00022898"/>
    </source>
</evidence>
<dbReference type="EMBL" id="VUNJ01000005">
    <property type="protein sequence ID" value="MST91630.1"/>
    <property type="molecule type" value="Genomic_DNA"/>
</dbReference>
<evidence type="ECO:0000313" key="15">
    <source>
        <dbReference type="Proteomes" id="UP000431913"/>
    </source>
</evidence>
<comment type="similarity">
    <text evidence="2 6">Belongs to the class-I pyridoxal-phosphate-dependent aminotransferase family.</text>
</comment>
<name>A0A0D8J0U7_9FIRM</name>
<keyword evidence="3 6" id="KW-0032">Aminotransferase</keyword>
<dbReference type="FunFam" id="3.40.640.10:FF:000033">
    <property type="entry name" value="Aspartate aminotransferase"/>
    <property type="match status" value="1"/>
</dbReference>
<dbReference type="Proteomes" id="UP000431913">
    <property type="component" value="Unassembled WGS sequence"/>
</dbReference>
<reference evidence="16 17" key="3">
    <citation type="journal article" date="2019" name="Nat. Med.">
        <title>A library of human gut bacterial isolates paired with longitudinal multiomics data enables mechanistic microbiome research.</title>
        <authorList>
            <person name="Poyet M."/>
            <person name="Groussin M."/>
            <person name="Gibbons S.M."/>
            <person name="Avila-Pacheco J."/>
            <person name="Jiang X."/>
            <person name="Kearney S.M."/>
            <person name="Perrotta A.R."/>
            <person name="Berdy B."/>
            <person name="Zhao S."/>
            <person name="Lieberman T.D."/>
            <person name="Swanson P.K."/>
            <person name="Smith M."/>
            <person name="Roesemann S."/>
            <person name="Alexander J.E."/>
            <person name="Rich S.A."/>
            <person name="Livny J."/>
            <person name="Vlamakis H."/>
            <person name="Clish C."/>
            <person name="Bullock K."/>
            <person name="Deik A."/>
            <person name="Scott J."/>
            <person name="Pierce K.A."/>
            <person name="Xavier R.J."/>
            <person name="Alm E.J."/>
        </authorList>
    </citation>
    <scope>NUCLEOTIDE SEQUENCE [LARGE SCALE GENOMIC DNA]</scope>
    <source>
        <strain evidence="11 17">BIOML-A4</strain>
        <strain evidence="12 16">BIOML-A7</strain>
    </source>
</reference>
<proteinExistence type="inferred from homology"/>
<dbReference type="PANTHER" id="PTHR46383">
    <property type="entry name" value="ASPARTATE AMINOTRANSFERASE"/>
    <property type="match status" value="1"/>
</dbReference>
<evidence type="ECO:0000256" key="3">
    <source>
        <dbReference type="ARBA" id="ARBA00022576"/>
    </source>
</evidence>
<dbReference type="EMBL" id="JXXK01000009">
    <property type="protein sequence ID" value="KJF40166.1"/>
    <property type="molecule type" value="Genomic_DNA"/>
</dbReference>
<feature type="domain" description="Aminotransferase class I/classII large" evidence="7">
    <location>
        <begin position="29"/>
        <end position="375"/>
    </location>
</feature>
<evidence type="ECO:0000313" key="8">
    <source>
        <dbReference type="EMBL" id="KJF40166.1"/>
    </source>
</evidence>
<reference evidence="8" key="1">
    <citation type="submission" date="2015-02" db="EMBL/GenBank/DDBJ databases">
        <title>A novel member of the family Ruminococcaceae isolated from human feces.</title>
        <authorList>
            <person name="Shkoporov A.N."/>
            <person name="Chaplin A.V."/>
            <person name="Motuzova O.V."/>
            <person name="Kafarskaia L.I."/>
            <person name="Khokhlova E.V."/>
            <person name="Efimov B.A."/>
        </authorList>
    </citation>
    <scope>NUCLEOTIDE SEQUENCE [LARGE SCALE GENOMIC DNA]</scope>
    <source>
        <strain evidence="8">585-1</strain>
    </source>
</reference>
<gene>
    <name evidence="9" type="ORF">ASJ35_13230</name>
    <name evidence="10" type="ORF">FYJ76_06695</name>
    <name evidence="12" type="ORF">GMD52_11605</name>
    <name evidence="11" type="ORF">GMD59_02575</name>
    <name evidence="8" type="ORF">TQ39_08355</name>
</gene>
<dbReference type="RefSeq" id="WP_009324077.1">
    <property type="nucleotide sequence ID" value="NZ_CAOJUJ010000003.1"/>
</dbReference>
<reference evidence="9 14" key="2">
    <citation type="submission" date="2015-10" db="EMBL/GenBank/DDBJ databases">
        <title>A novel member of the family Ruminococcaceae isolated from human faeces.</title>
        <authorList>
            <person name="Shkoporov A.N."/>
            <person name="Chaplin A.V."/>
            <person name="Motuzova O.V."/>
            <person name="Kafarskaia L.I."/>
            <person name="Efimov B.A."/>
        </authorList>
    </citation>
    <scope>NUCLEOTIDE SEQUENCE [LARGE SCALE GENOMIC DNA]</scope>
    <source>
        <strain evidence="9 14">668</strain>
    </source>
</reference>
<dbReference type="InterPro" id="IPR004839">
    <property type="entry name" value="Aminotransferase_I/II_large"/>
</dbReference>
<dbReference type="EMBL" id="LMUA01000019">
    <property type="protein sequence ID" value="KUE75596.1"/>
    <property type="molecule type" value="Genomic_DNA"/>
</dbReference>
<reference evidence="10 15" key="4">
    <citation type="submission" date="2019-08" db="EMBL/GenBank/DDBJ databases">
        <title>In-depth cultivation of the pig gut microbiome towards novel bacterial diversity and tailored functional studies.</title>
        <authorList>
            <person name="Wylensek D."/>
            <person name="Hitch T.C.A."/>
            <person name="Clavel T."/>
        </authorList>
    </citation>
    <scope>NUCLEOTIDE SEQUENCE [LARGE SCALE GENOMIC DNA]</scope>
    <source>
        <strain evidence="10 15">WCA3-601-WT-6J</strain>
    </source>
</reference>
<comment type="cofactor">
    <cofactor evidence="1 6">
        <name>pyridoxal 5'-phosphate</name>
        <dbReference type="ChEBI" id="CHEBI:597326"/>
    </cofactor>
</comment>
<evidence type="ECO:0000313" key="11">
    <source>
        <dbReference type="EMBL" id="MTS26169.1"/>
    </source>
</evidence>
<dbReference type="Gene3D" id="3.90.1150.10">
    <property type="entry name" value="Aspartate Aminotransferase, domain 1"/>
    <property type="match status" value="1"/>
</dbReference>
<evidence type="ECO:0000256" key="2">
    <source>
        <dbReference type="ARBA" id="ARBA00007441"/>
    </source>
</evidence>
<evidence type="ECO:0000313" key="12">
    <source>
        <dbReference type="EMBL" id="MTS52187.1"/>
    </source>
</evidence>
<dbReference type="EC" id="2.6.1.-" evidence="6"/>